<dbReference type="Pfam" id="PF02892">
    <property type="entry name" value="zf-BED"/>
    <property type="match status" value="1"/>
</dbReference>
<keyword evidence="5" id="KW-0805">Transcription regulation</keyword>
<dbReference type="PANTHER" id="PTHR46481">
    <property type="entry name" value="ZINC FINGER BED DOMAIN-CONTAINING PROTEIN 4"/>
    <property type="match status" value="1"/>
</dbReference>
<evidence type="ECO:0000256" key="7">
    <source>
        <dbReference type="ARBA" id="ARBA00023242"/>
    </source>
</evidence>
<evidence type="ECO:0000313" key="12">
    <source>
        <dbReference type="Proteomes" id="UP001549920"/>
    </source>
</evidence>
<evidence type="ECO:0000313" key="11">
    <source>
        <dbReference type="EMBL" id="KAL0879354.1"/>
    </source>
</evidence>
<protein>
    <recommendedName>
        <fullName evidence="10">BED-type domain-containing protein</fullName>
    </recommendedName>
</protein>
<evidence type="ECO:0000256" key="6">
    <source>
        <dbReference type="ARBA" id="ARBA00023163"/>
    </source>
</evidence>
<dbReference type="InterPro" id="IPR036236">
    <property type="entry name" value="Znf_C2H2_sf"/>
</dbReference>
<evidence type="ECO:0000256" key="3">
    <source>
        <dbReference type="ARBA" id="ARBA00022771"/>
    </source>
</evidence>
<name>A0ABR3HS14_LOXSC</name>
<dbReference type="PANTHER" id="PTHR46481:SF10">
    <property type="entry name" value="ZINC FINGER BED DOMAIN-CONTAINING PROTEIN 39"/>
    <property type="match status" value="1"/>
</dbReference>
<evidence type="ECO:0000256" key="1">
    <source>
        <dbReference type="ARBA" id="ARBA00004123"/>
    </source>
</evidence>
<keyword evidence="2" id="KW-0479">Metal-binding</keyword>
<dbReference type="InterPro" id="IPR052035">
    <property type="entry name" value="ZnF_BED_domain_contain"/>
</dbReference>
<dbReference type="SUPFAM" id="SSF57667">
    <property type="entry name" value="beta-beta-alpha zinc fingers"/>
    <property type="match status" value="1"/>
</dbReference>
<dbReference type="SMART" id="SM00614">
    <property type="entry name" value="ZnF_BED"/>
    <property type="match status" value="1"/>
</dbReference>
<feature type="domain" description="BED-type" evidence="10">
    <location>
        <begin position="16"/>
        <end position="68"/>
    </location>
</feature>
<reference evidence="11 12" key="1">
    <citation type="submission" date="2024-06" db="EMBL/GenBank/DDBJ databases">
        <title>A chromosome-level genome assembly of beet webworm, Loxostege sticticalis.</title>
        <authorList>
            <person name="Zhang Y."/>
        </authorList>
    </citation>
    <scope>NUCLEOTIDE SEQUENCE [LARGE SCALE GENOMIC DNA]</scope>
    <source>
        <strain evidence="11">AQ026</strain>
        <tissue evidence="11">Whole body</tissue>
    </source>
</reference>
<feature type="region of interest" description="Disordered" evidence="9">
    <location>
        <begin position="60"/>
        <end position="86"/>
    </location>
</feature>
<proteinExistence type="predicted"/>
<dbReference type="InterPro" id="IPR012337">
    <property type="entry name" value="RNaseH-like_sf"/>
</dbReference>
<dbReference type="EMBL" id="JBEUOH010000014">
    <property type="protein sequence ID" value="KAL0879354.1"/>
    <property type="molecule type" value="Genomic_DNA"/>
</dbReference>
<keyword evidence="12" id="KW-1185">Reference proteome</keyword>
<evidence type="ECO:0000256" key="5">
    <source>
        <dbReference type="ARBA" id="ARBA00023015"/>
    </source>
</evidence>
<dbReference type="PROSITE" id="PS50808">
    <property type="entry name" value="ZF_BED"/>
    <property type="match status" value="1"/>
</dbReference>
<evidence type="ECO:0000256" key="2">
    <source>
        <dbReference type="ARBA" id="ARBA00022723"/>
    </source>
</evidence>
<comment type="subcellular location">
    <subcellularLocation>
        <location evidence="1">Nucleus</location>
    </subcellularLocation>
</comment>
<dbReference type="SUPFAM" id="SSF53098">
    <property type="entry name" value="Ribonuclease H-like"/>
    <property type="match status" value="1"/>
</dbReference>
<dbReference type="Proteomes" id="UP001549920">
    <property type="component" value="Unassembled WGS sequence"/>
</dbReference>
<keyword evidence="4" id="KW-0862">Zinc</keyword>
<comment type="caution">
    <text evidence="11">The sequence shown here is derived from an EMBL/GenBank/DDBJ whole genome shotgun (WGS) entry which is preliminary data.</text>
</comment>
<dbReference type="InterPro" id="IPR003656">
    <property type="entry name" value="Znf_BED"/>
</dbReference>
<accession>A0ABR3HS14</accession>
<gene>
    <name evidence="11" type="ORF">ABMA27_003124</name>
</gene>
<evidence type="ECO:0000256" key="9">
    <source>
        <dbReference type="SAM" id="MobiDB-lite"/>
    </source>
</evidence>
<keyword evidence="7" id="KW-0539">Nucleus</keyword>
<evidence type="ECO:0000256" key="4">
    <source>
        <dbReference type="ARBA" id="ARBA00022833"/>
    </source>
</evidence>
<evidence type="ECO:0000259" key="10">
    <source>
        <dbReference type="PROSITE" id="PS50808"/>
    </source>
</evidence>
<sequence length="705" mass="81373">MFEKTLIPIFHMKFQKSSNTVWRHFLRSADRETGKCKLCNTFIKTSGRSTTGLHTHLRTKHGIDTKSLKPSKIPNPHNESTSNEESFDAAIATPSQSKIITFVHDKDDFKDRPAKRSKITDYFEVIDPVPRMVSRMLAHDGLLFKIFTTSEDMKDLCVNAGYTLPDSLISTKEMVMKYGSDVKKRFVQQFLRLKNNNGQKFNLTVDEWTTMDNRRYLNLNIHTKSDAKVLLWNIGLIRVTGCLPVELCVKIIKSKLQEFGLDLEKDIVAIITDGANIMEKVGKLIGPTQQLCSARILQETILDVFYSSKKEDPRNKMIHKYDSDDSEDEMMEFCNDSFRVTSAKAEGIEISLPEYAIVINKMRKIIIMFKKSRSNFMLLQNYMTQEFGKEIKLKLDNKNNWSTLISFTEMFIQLKSCIRRVQLDLKLGSEYCLSENEFNLINDLNRVLLIFKLGVEVLCSKNANLMTAERILGKTVEKLEQRTTLSQKLASALSIKIKQRETNLTYVLKYLHDSRKYRHENFNNKPSKLTIIKEIVSLLQRLPLVYSSAESQEVIEDGQKEIKMNIQDQDPLECTSSLSKEEPEDDVYDTHIKIERADVPLSQLAEDLETDTTLHEKTDHKKRLDETIMKEMAVYETEGTKGEHLKTAYEYLLNIPPASIDMDTAFSVSRTGKKIECHQNDDTIDVLFFLRKYFLLNKTHFVAVE</sequence>
<evidence type="ECO:0000256" key="8">
    <source>
        <dbReference type="PROSITE-ProRule" id="PRU00027"/>
    </source>
</evidence>
<organism evidence="11 12">
    <name type="scientific">Loxostege sticticalis</name>
    <name type="common">Beet webworm moth</name>
    <dbReference type="NCBI Taxonomy" id="481309"/>
    <lineage>
        <taxon>Eukaryota</taxon>
        <taxon>Metazoa</taxon>
        <taxon>Ecdysozoa</taxon>
        <taxon>Arthropoda</taxon>
        <taxon>Hexapoda</taxon>
        <taxon>Insecta</taxon>
        <taxon>Pterygota</taxon>
        <taxon>Neoptera</taxon>
        <taxon>Endopterygota</taxon>
        <taxon>Lepidoptera</taxon>
        <taxon>Glossata</taxon>
        <taxon>Ditrysia</taxon>
        <taxon>Pyraloidea</taxon>
        <taxon>Crambidae</taxon>
        <taxon>Pyraustinae</taxon>
        <taxon>Loxostege</taxon>
    </lineage>
</organism>
<keyword evidence="6" id="KW-0804">Transcription</keyword>
<keyword evidence="3 8" id="KW-0863">Zinc-finger</keyword>